<feature type="region of interest" description="Disordered" evidence="1">
    <location>
        <begin position="59"/>
        <end position="112"/>
    </location>
</feature>
<evidence type="ECO:0000313" key="2">
    <source>
        <dbReference type="EMBL" id="KAJ7068917.1"/>
    </source>
</evidence>
<evidence type="ECO:0000313" key="3">
    <source>
        <dbReference type="Proteomes" id="UP001222325"/>
    </source>
</evidence>
<dbReference type="AlphaFoldDB" id="A0AAD6XKY3"/>
<name>A0AAD6XKY3_9AGAR</name>
<feature type="compositionally biased region" description="Basic and acidic residues" evidence="1">
    <location>
        <begin position="59"/>
        <end position="69"/>
    </location>
</feature>
<sequence>MSRAARADWPANPRLNVYTRVGHRCSLPTAPSSATDGLRRRRSQLALQLSFLLRNADETPVRANSDPRKAPAYAPWRPPTMKSRAAATRRSSCAQSRRPPVAQRAPSYESSSRADIARSLAAAAQALLGRRQAWLRRAPGSRAPIARPTPTLASGPSRAANDEETRGAAVSELAHVALRVEHGTFFPFSFARPYRSLSEGPLTTAFRHRPRHA</sequence>
<feature type="compositionally biased region" description="Low complexity" evidence="1">
    <location>
        <begin position="83"/>
        <end position="98"/>
    </location>
</feature>
<proteinExistence type="predicted"/>
<dbReference type="Proteomes" id="UP001222325">
    <property type="component" value="Unassembled WGS sequence"/>
</dbReference>
<evidence type="ECO:0000256" key="1">
    <source>
        <dbReference type="SAM" id="MobiDB-lite"/>
    </source>
</evidence>
<protein>
    <submittedName>
        <fullName evidence="2">Uncharacterized protein</fullName>
    </submittedName>
</protein>
<dbReference type="EMBL" id="JARJCN010000145">
    <property type="protein sequence ID" value="KAJ7068917.1"/>
    <property type="molecule type" value="Genomic_DNA"/>
</dbReference>
<reference evidence="2" key="1">
    <citation type="submission" date="2023-03" db="EMBL/GenBank/DDBJ databases">
        <title>Massive genome expansion in bonnet fungi (Mycena s.s.) driven by repeated elements and novel gene families across ecological guilds.</title>
        <authorList>
            <consortium name="Lawrence Berkeley National Laboratory"/>
            <person name="Harder C.B."/>
            <person name="Miyauchi S."/>
            <person name="Viragh M."/>
            <person name="Kuo A."/>
            <person name="Thoen E."/>
            <person name="Andreopoulos B."/>
            <person name="Lu D."/>
            <person name="Skrede I."/>
            <person name="Drula E."/>
            <person name="Henrissat B."/>
            <person name="Morin E."/>
            <person name="Kohler A."/>
            <person name="Barry K."/>
            <person name="LaButti K."/>
            <person name="Morin E."/>
            <person name="Salamov A."/>
            <person name="Lipzen A."/>
            <person name="Mereny Z."/>
            <person name="Hegedus B."/>
            <person name="Baldrian P."/>
            <person name="Stursova M."/>
            <person name="Weitz H."/>
            <person name="Taylor A."/>
            <person name="Grigoriev I.V."/>
            <person name="Nagy L.G."/>
            <person name="Martin F."/>
            <person name="Kauserud H."/>
        </authorList>
    </citation>
    <scope>NUCLEOTIDE SEQUENCE</scope>
    <source>
        <strain evidence="2">CBHHK173m</strain>
    </source>
</reference>
<accession>A0AAD6XKY3</accession>
<organism evidence="2 3">
    <name type="scientific">Mycena belliarum</name>
    <dbReference type="NCBI Taxonomy" id="1033014"/>
    <lineage>
        <taxon>Eukaryota</taxon>
        <taxon>Fungi</taxon>
        <taxon>Dikarya</taxon>
        <taxon>Basidiomycota</taxon>
        <taxon>Agaricomycotina</taxon>
        <taxon>Agaricomycetes</taxon>
        <taxon>Agaricomycetidae</taxon>
        <taxon>Agaricales</taxon>
        <taxon>Marasmiineae</taxon>
        <taxon>Mycenaceae</taxon>
        <taxon>Mycena</taxon>
    </lineage>
</organism>
<feature type="region of interest" description="Disordered" evidence="1">
    <location>
        <begin position="139"/>
        <end position="166"/>
    </location>
</feature>
<keyword evidence="3" id="KW-1185">Reference proteome</keyword>
<gene>
    <name evidence="2" type="ORF">B0H15DRAFT_958054</name>
</gene>
<comment type="caution">
    <text evidence="2">The sequence shown here is derived from an EMBL/GenBank/DDBJ whole genome shotgun (WGS) entry which is preliminary data.</text>
</comment>